<evidence type="ECO:0000313" key="1">
    <source>
        <dbReference type="EMBL" id="MDB9441332.1"/>
    </source>
</evidence>
<accession>A0ABT4ZPK6</accession>
<protein>
    <submittedName>
        <fullName evidence="1">Uncharacterized protein</fullName>
    </submittedName>
</protein>
<keyword evidence="2" id="KW-1185">Reference proteome</keyword>
<dbReference type="RefSeq" id="WP_096565143.1">
    <property type="nucleotide sequence ID" value="NZ_JAQMTI010000101.1"/>
</dbReference>
<reference evidence="1 2" key="1">
    <citation type="submission" date="2023-01" db="EMBL/GenBank/DDBJ databases">
        <title>Genomes from the Australian National Cyanobacteria Reference Collection.</title>
        <authorList>
            <person name="Willis A."/>
            <person name="Lee E.M.F."/>
        </authorList>
    </citation>
    <scope>NUCLEOTIDE SEQUENCE [LARGE SCALE GENOMIC DNA]</scope>
    <source>
        <strain evidence="1 2">CS-549</strain>
    </source>
</reference>
<gene>
    <name evidence="1" type="ORF">PN497_08155</name>
</gene>
<name>A0ABT4ZPK6_9CYAN</name>
<proteinExistence type="predicted"/>
<dbReference type="EMBL" id="JAQMTI010000101">
    <property type="protein sequence ID" value="MDB9441332.1"/>
    <property type="molecule type" value="Genomic_DNA"/>
</dbReference>
<evidence type="ECO:0000313" key="2">
    <source>
        <dbReference type="Proteomes" id="UP001211711"/>
    </source>
</evidence>
<dbReference type="Proteomes" id="UP001211711">
    <property type="component" value="Unassembled WGS sequence"/>
</dbReference>
<comment type="caution">
    <text evidence="1">The sequence shown here is derived from an EMBL/GenBank/DDBJ whole genome shotgun (WGS) entry which is preliminary data.</text>
</comment>
<organism evidence="1 2">
    <name type="scientific">Sphaerospermopsis kisseleviana CS-549</name>
    <dbReference type="NCBI Taxonomy" id="3021783"/>
    <lineage>
        <taxon>Bacteria</taxon>
        <taxon>Bacillati</taxon>
        <taxon>Cyanobacteriota</taxon>
        <taxon>Cyanophyceae</taxon>
        <taxon>Nostocales</taxon>
        <taxon>Aphanizomenonaceae</taxon>
        <taxon>Sphaerospermopsis</taxon>
        <taxon>Sphaerospermopsis kisseleviana</taxon>
    </lineage>
</organism>
<sequence>MEDYQAAFLERHTDTETLKPLRKIGAMHFGGITIECLLKSIICNTVSGVNTEQLRTHSYMEILKQHNKLKYRIDNFAAARKWLDQVENPMGQHFIDLRYSGVEPDESSYKLWLYAYKSIQSWLIKQAAQL</sequence>